<organism evidence="1 2">
    <name type="scientific">Parasponia andersonii</name>
    <name type="common">Sponia andersonii</name>
    <dbReference type="NCBI Taxonomy" id="3476"/>
    <lineage>
        <taxon>Eukaryota</taxon>
        <taxon>Viridiplantae</taxon>
        <taxon>Streptophyta</taxon>
        <taxon>Embryophyta</taxon>
        <taxon>Tracheophyta</taxon>
        <taxon>Spermatophyta</taxon>
        <taxon>Magnoliopsida</taxon>
        <taxon>eudicotyledons</taxon>
        <taxon>Gunneridae</taxon>
        <taxon>Pentapetalae</taxon>
        <taxon>rosids</taxon>
        <taxon>fabids</taxon>
        <taxon>Rosales</taxon>
        <taxon>Cannabaceae</taxon>
        <taxon>Parasponia</taxon>
    </lineage>
</organism>
<dbReference type="OrthoDB" id="10293392at2759"/>
<reference evidence="2" key="1">
    <citation type="submission" date="2016-06" db="EMBL/GenBank/DDBJ databases">
        <title>Parallel loss of symbiosis genes in relatives of nitrogen-fixing non-legume Parasponia.</title>
        <authorList>
            <person name="Van Velzen R."/>
            <person name="Holmer R."/>
            <person name="Bu F."/>
            <person name="Rutten L."/>
            <person name="Van Zeijl A."/>
            <person name="Liu W."/>
            <person name="Santuari L."/>
            <person name="Cao Q."/>
            <person name="Sharma T."/>
            <person name="Shen D."/>
            <person name="Roswanjaya Y."/>
            <person name="Wardhani T."/>
            <person name="Kalhor M.S."/>
            <person name="Jansen J."/>
            <person name="Van den Hoogen J."/>
            <person name="Gungor B."/>
            <person name="Hartog M."/>
            <person name="Hontelez J."/>
            <person name="Verver J."/>
            <person name="Yang W.-C."/>
            <person name="Schijlen E."/>
            <person name="Repin R."/>
            <person name="Schilthuizen M."/>
            <person name="Schranz E."/>
            <person name="Heidstra R."/>
            <person name="Miyata K."/>
            <person name="Fedorova E."/>
            <person name="Kohlen W."/>
            <person name="Bisseling T."/>
            <person name="Smit S."/>
            <person name="Geurts R."/>
        </authorList>
    </citation>
    <scope>NUCLEOTIDE SEQUENCE [LARGE SCALE GENOMIC DNA]</scope>
    <source>
        <strain evidence="2">cv. WU1-14</strain>
    </source>
</reference>
<comment type="caution">
    <text evidence="1">The sequence shown here is derived from an EMBL/GenBank/DDBJ whole genome shotgun (WGS) entry which is preliminary data.</text>
</comment>
<dbReference type="AlphaFoldDB" id="A0A2P5CTV3"/>
<proteinExistence type="predicted"/>
<keyword evidence="2" id="KW-1185">Reference proteome</keyword>
<evidence type="ECO:0000313" key="2">
    <source>
        <dbReference type="Proteomes" id="UP000237105"/>
    </source>
</evidence>
<dbReference type="EMBL" id="JXTB01000095">
    <property type="protein sequence ID" value="PON64488.1"/>
    <property type="molecule type" value="Genomic_DNA"/>
</dbReference>
<gene>
    <name evidence="1" type="ORF">PanWU01x14_123650</name>
</gene>
<accession>A0A2P5CTV3</accession>
<sequence length="131" mass="15540">MIEIFRENSVKTLAAIELDRQIRRRNIRYHGRTRKSKTFHRFTMIRVSREPSVNDENRIRRSNVVNFIPVSSSFQLDLLYLPAINWVQTTLRVCPIVEGEMKPAKFSTVEWWTTSVESLFFSRAKEHQLGQ</sequence>
<feature type="non-terminal residue" evidence="1">
    <location>
        <position position="131"/>
    </location>
</feature>
<name>A0A2P5CTV3_PARAD</name>
<protein>
    <submittedName>
        <fullName evidence="1">Uncharacterized protein</fullName>
    </submittedName>
</protein>
<evidence type="ECO:0000313" key="1">
    <source>
        <dbReference type="EMBL" id="PON64488.1"/>
    </source>
</evidence>
<dbReference type="Proteomes" id="UP000237105">
    <property type="component" value="Unassembled WGS sequence"/>
</dbReference>